<reference evidence="2" key="3">
    <citation type="submission" date="2025-09" db="UniProtKB">
        <authorList>
            <consortium name="Ensembl"/>
        </authorList>
    </citation>
    <scope>IDENTIFICATION</scope>
</reference>
<dbReference type="HOGENOM" id="CLU_021316_3_0_1"/>
<dbReference type="OMA" id="HETCHPE"/>
<organism evidence="2 3">
    <name type="scientific">Latimeria chalumnae</name>
    <name type="common">Coelacanth</name>
    <dbReference type="NCBI Taxonomy" id="7897"/>
    <lineage>
        <taxon>Eukaryota</taxon>
        <taxon>Metazoa</taxon>
        <taxon>Chordata</taxon>
        <taxon>Craniata</taxon>
        <taxon>Vertebrata</taxon>
        <taxon>Euteleostomi</taxon>
        <taxon>Coelacanthiformes</taxon>
        <taxon>Coelacanthidae</taxon>
        <taxon>Latimeria</taxon>
    </lineage>
</organism>
<protein>
    <recommendedName>
        <fullName evidence="1">SPIN-DOC-like zinc-finger domain-containing protein</fullName>
    </recommendedName>
</protein>
<reference evidence="3" key="1">
    <citation type="submission" date="2011-08" db="EMBL/GenBank/DDBJ databases">
        <title>The draft genome of Latimeria chalumnae.</title>
        <authorList>
            <person name="Di Palma F."/>
            <person name="Alfoldi J."/>
            <person name="Johnson J."/>
            <person name="Berlin A."/>
            <person name="Gnerre S."/>
            <person name="Jaffe D."/>
            <person name="MacCallum I."/>
            <person name="Young S."/>
            <person name="Walker B.J."/>
            <person name="Lander E."/>
            <person name="Lindblad-Toh K."/>
        </authorList>
    </citation>
    <scope>NUCLEOTIDE SEQUENCE [LARGE SCALE GENOMIC DNA]</scope>
    <source>
        <strain evidence="3">Wild caught</strain>
    </source>
</reference>
<dbReference type="Pfam" id="PF18658">
    <property type="entry name" value="zf-C2H2_12"/>
    <property type="match status" value="1"/>
</dbReference>
<dbReference type="STRING" id="7897.ENSLACP00000008041"/>
<dbReference type="PANTHER" id="PTHR45913:SF21">
    <property type="entry name" value="DUF4371 DOMAIN-CONTAINING PROTEIN"/>
    <property type="match status" value="1"/>
</dbReference>
<dbReference type="Ensembl" id="ENSLACT00000008107.1">
    <property type="protein sequence ID" value="ENSLACP00000008041.1"/>
    <property type="gene ID" value="ENSLACG00000007116.1"/>
</dbReference>
<dbReference type="EMBL" id="AFYH01225943">
    <property type="status" value="NOT_ANNOTATED_CDS"/>
    <property type="molecule type" value="Genomic_DNA"/>
</dbReference>
<dbReference type="GeneTree" id="ENSGT00950000182812"/>
<name>H3AEH0_LATCH</name>
<dbReference type="PANTHER" id="PTHR45913">
    <property type="entry name" value="EPM2A-INTERACTING PROTEIN 1"/>
    <property type="match status" value="1"/>
</dbReference>
<dbReference type="Proteomes" id="UP000008672">
    <property type="component" value="Unassembled WGS sequence"/>
</dbReference>
<dbReference type="InterPro" id="IPR040647">
    <property type="entry name" value="SPIN-DOC_Znf-C2H2"/>
</dbReference>
<accession>H3AEH0</accession>
<evidence type="ECO:0000259" key="1">
    <source>
        <dbReference type="Pfam" id="PF18658"/>
    </source>
</evidence>
<proteinExistence type="predicted"/>
<feature type="domain" description="SPIN-DOC-like zinc-finger" evidence="1">
    <location>
        <begin position="19"/>
        <end position="66"/>
    </location>
</feature>
<reference evidence="2" key="2">
    <citation type="submission" date="2025-08" db="UniProtKB">
        <authorList>
            <consortium name="Ensembl"/>
        </authorList>
    </citation>
    <scope>IDENTIFICATION</scope>
</reference>
<evidence type="ECO:0000313" key="3">
    <source>
        <dbReference type="Proteomes" id="UP000008672"/>
    </source>
</evidence>
<sequence>METKKCKISCDEHRTFNPNWELEYVFTEVNGKPMCLVCQKTVSVLKKANLQHHHETCHPEFNQFYPTGSNLRKDKVRNLVASFHGQQNLFCSQFKDSNVVTEASFKIAWHLAKSKKPFTDGELMKQCFLDCSKSLFAEFKNNDDIVKQISKLQVSDSTIARYMESISEDLFSQLLVWVRFHNGEKLVEEMLTLLALAGQTWGEDIYKQLMTFFEGPSKNIDLKKLVFLTIDGAPSTIGTEKGPIALLRNN</sequence>
<keyword evidence="3" id="KW-1185">Reference proteome</keyword>
<evidence type="ECO:0000313" key="2">
    <source>
        <dbReference type="Ensembl" id="ENSLACP00000008041.1"/>
    </source>
</evidence>
<dbReference type="InParanoid" id="H3AEH0"/>
<dbReference type="AlphaFoldDB" id="H3AEH0"/>